<keyword evidence="1" id="KW-0240">DNA-directed RNA polymerase</keyword>
<organism evidence="1 2">
    <name type="scientific">Nonomuraea jabiensis</name>
    <dbReference type="NCBI Taxonomy" id="882448"/>
    <lineage>
        <taxon>Bacteria</taxon>
        <taxon>Bacillati</taxon>
        <taxon>Actinomycetota</taxon>
        <taxon>Actinomycetes</taxon>
        <taxon>Streptosporangiales</taxon>
        <taxon>Streptosporangiaceae</taxon>
        <taxon>Nonomuraea</taxon>
    </lineage>
</organism>
<keyword evidence="2" id="KW-1185">Reference proteome</keyword>
<name>A0A7W9GG26_9ACTN</name>
<dbReference type="GO" id="GO:0000428">
    <property type="term" value="C:DNA-directed RNA polymerase complex"/>
    <property type="evidence" value="ECO:0007669"/>
    <property type="project" value="UniProtKB-KW"/>
</dbReference>
<evidence type="ECO:0000313" key="1">
    <source>
        <dbReference type="EMBL" id="MBB5783170.1"/>
    </source>
</evidence>
<dbReference type="AlphaFoldDB" id="A0A7W9GG26"/>
<dbReference type="Proteomes" id="UP000579153">
    <property type="component" value="Unassembled WGS sequence"/>
</dbReference>
<comment type="caution">
    <text evidence="1">The sequence shown here is derived from an EMBL/GenBank/DDBJ whole genome shotgun (WGS) entry which is preliminary data.</text>
</comment>
<proteinExistence type="predicted"/>
<evidence type="ECO:0000313" key="2">
    <source>
        <dbReference type="Proteomes" id="UP000579153"/>
    </source>
</evidence>
<keyword evidence="1" id="KW-0804">Transcription</keyword>
<accession>A0A7W9GG26</accession>
<reference evidence="1 2" key="1">
    <citation type="submission" date="2020-08" db="EMBL/GenBank/DDBJ databases">
        <title>Sequencing the genomes of 1000 actinobacteria strains.</title>
        <authorList>
            <person name="Klenk H.-P."/>
        </authorList>
    </citation>
    <scope>NUCLEOTIDE SEQUENCE [LARGE SCALE GENOMIC DNA]</scope>
    <source>
        <strain evidence="1 2">DSM 45507</strain>
    </source>
</reference>
<gene>
    <name evidence="1" type="ORF">HD596_009926</name>
</gene>
<dbReference type="EMBL" id="JACHMB010000001">
    <property type="protein sequence ID" value="MBB5783170.1"/>
    <property type="molecule type" value="Genomic_DNA"/>
</dbReference>
<protein>
    <submittedName>
        <fullName evidence="1">DNA-directed RNA polymerase specialized sigma24 family protein</fullName>
    </submittedName>
</protein>
<sequence length="61" mass="7197">MRPDQEKPADPLTRTQAFEDFYLRHFDMMTRFVARRIGNPHTWAISRKQGLHHADSMLALS</sequence>